<dbReference type="AlphaFoldDB" id="A0AAV9BL85"/>
<protein>
    <submittedName>
        <fullName evidence="2">F-box protein</fullName>
    </submittedName>
</protein>
<sequence>MKKLHTEPSNTEDIISKLPNEILAHILTKLPIQDAVRTSSLTKRWRHIYTEMPRLQFIMKDSDRADWTKDSDGSASNEWLSIIDRGLLKVQGLELIPPLQKVELTAGKVDVLIRKMLWPSFSNAESGRLLSLATHPMLAYTAQEQAAEEKENCCSPRSSVNMV</sequence>
<dbReference type="EMBL" id="JAUJYN010000003">
    <property type="protein sequence ID" value="KAK1276922.1"/>
    <property type="molecule type" value="Genomic_DNA"/>
</dbReference>
<feature type="domain" description="F-box" evidence="1">
    <location>
        <begin position="12"/>
        <end position="58"/>
    </location>
</feature>
<dbReference type="SUPFAM" id="SSF81383">
    <property type="entry name" value="F-box domain"/>
    <property type="match status" value="1"/>
</dbReference>
<organism evidence="2 3">
    <name type="scientific">Acorus gramineus</name>
    <name type="common">Dwarf sweet flag</name>
    <dbReference type="NCBI Taxonomy" id="55184"/>
    <lineage>
        <taxon>Eukaryota</taxon>
        <taxon>Viridiplantae</taxon>
        <taxon>Streptophyta</taxon>
        <taxon>Embryophyta</taxon>
        <taxon>Tracheophyta</taxon>
        <taxon>Spermatophyta</taxon>
        <taxon>Magnoliopsida</taxon>
        <taxon>Liliopsida</taxon>
        <taxon>Acoraceae</taxon>
        <taxon>Acorus</taxon>
    </lineage>
</organism>
<dbReference type="Gene3D" id="1.20.1280.50">
    <property type="match status" value="1"/>
</dbReference>
<accession>A0AAV9BL85</accession>
<dbReference type="PANTHER" id="PTHR32212">
    <property type="entry name" value="CYCLIN-LIKE F-BOX"/>
    <property type="match status" value="1"/>
</dbReference>
<dbReference type="PROSITE" id="PS50181">
    <property type="entry name" value="FBOX"/>
    <property type="match status" value="1"/>
</dbReference>
<evidence type="ECO:0000313" key="3">
    <source>
        <dbReference type="Proteomes" id="UP001179952"/>
    </source>
</evidence>
<gene>
    <name evidence="2" type="ORF">QJS04_geneDACA001678</name>
</gene>
<dbReference type="CDD" id="cd22160">
    <property type="entry name" value="F-box_AtFBL13-like"/>
    <property type="match status" value="1"/>
</dbReference>
<evidence type="ECO:0000259" key="1">
    <source>
        <dbReference type="PROSITE" id="PS50181"/>
    </source>
</evidence>
<dbReference type="InterPro" id="IPR053781">
    <property type="entry name" value="F-box_AtFBL13-like"/>
</dbReference>
<proteinExistence type="predicted"/>
<dbReference type="PANTHER" id="PTHR32212:SF234">
    <property type="entry name" value="F-BOX_LRR-REPEAT PROTEIN 13-LIKE"/>
    <property type="match status" value="1"/>
</dbReference>
<dbReference type="InterPro" id="IPR001810">
    <property type="entry name" value="F-box_dom"/>
</dbReference>
<keyword evidence="3" id="KW-1185">Reference proteome</keyword>
<dbReference type="SMART" id="SM00256">
    <property type="entry name" value="FBOX"/>
    <property type="match status" value="1"/>
</dbReference>
<reference evidence="2" key="2">
    <citation type="submission" date="2023-06" db="EMBL/GenBank/DDBJ databases">
        <authorList>
            <person name="Ma L."/>
            <person name="Liu K.-W."/>
            <person name="Li Z."/>
            <person name="Hsiao Y.-Y."/>
            <person name="Qi Y."/>
            <person name="Fu T."/>
            <person name="Tang G."/>
            <person name="Zhang D."/>
            <person name="Sun W.-H."/>
            <person name="Liu D.-K."/>
            <person name="Li Y."/>
            <person name="Chen G.-Z."/>
            <person name="Liu X.-D."/>
            <person name="Liao X.-Y."/>
            <person name="Jiang Y.-T."/>
            <person name="Yu X."/>
            <person name="Hao Y."/>
            <person name="Huang J."/>
            <person name="Zhao X.-W."/>
            <person name="Ke S."/>
            <person name="Chen Y.-Y."/>
            <person name="Wu W.-L."/>
            <person name="Hsu J.-L."/>
            <person name="Lin Y.-F."/>
            <person name="Huang M.-D."/>
            <person name="Li C.-Y."/>
            <person name="Huang L."/>
            <person name="Wang Z.-W."/>
            <person name="Zhao X."/>
            <person name="Zhong W.-Y."/>
            <person name="Peng D.-H."/>
            <person name="Ahmad S."/>
            <person name="Lan S."/>
            <person name="Zhang J.-S."/>
            <person name="Tsai W.-C."/>
            <person name="Van De Peer Y."/>
            <person name="Liu Z.-J."/>
        </authorList>
    </citation>
    <scope>NUCLEOTIDE SEQUENCE</scope>
    <source>
        <strain evidence="2">SCP</strain>
        <tissue evidence="2">Leaves</tissue>
    </source>
</reference>
<reference evidence="2" key="1">
    <citation type="journal article" date="2023" name="Nat. Commun.">
        <title>Diploid and tetraploid genomes of Acorus and the evolution of monocots.</title>
        <authorList>
            <person name="Ma L."/>
            <person name="Liu K.W."/>
            <person name="Li Z."/>
            <person name="Hsiao Y.Y."/>
            <person name="Qi Y."/>
            <person name="Fu T."/>
            <person name="Tang G.D."/>
            <person name="Zhang D."/>
            <person name="Sun W.H."/>
            <person name="Liu D.K."/>
            <person name="Li Y."/>
            <person name="Chen G.Z."/>
            <person name="Liu X.D."/>
            <person name="Liao X.Y."/>
            <person name="Jiang Y.T."/>
            <person name="Yu X."/>
            <person name="Hao Y."/>
            <person name="Huang J."/>
            <person name="Zhao X.W."/>
            <person name="Ke S."/>
            <person name="Chen Y.Y."/>
            <person name="Wu W.L."/>
            <person name="Hsu J.L."/>
            <person name="Lin Y.F."/>
            <person name="Huang M.D."/>
            <person name="Li C.Y."/>
            <person name="Huang L."/>
            <person name="Wang Z.W."/>
            <person name="Zhao X."/>
            <person name="Zhong W.Y."/>
            <person name="Peng D.H."/>
            <person name="Ahmad S."/>
            <person name="Lan S."/>
            <person name="Zhang J.S."/>
            <person name="Tsai W.C."/>
            <person name="Van de Peer Y."/>
            <person name="Liu Z.J."/>
        </authorList>
    </citation>
    <scope>NUCLEOTIDE SEQUENCE</scope>
    <source>
        <strain evidence="2">SCP</strain>
    </source>
</reference>
<comment type="caution">
    <text evidence="2">The sequence shown here is derived from an EMBL/GenBank/DDBJ whole genome shotgun (WGS) entry which is preliminary data.</text>
</comment>
<evidence type="ECO:0000313" key="2">
    <source>
        <dbReference type="EMBL" id="KAK1276922.1"/>
    </source>
</evidence>
<name>A0AAV9BL85_ACOGR</name>
<dbReference type="InterPro" id="IPR036047">
    <property type="entry name" value="F-box-like_dom_sf"/>
</dbReference>
<dbReference type="Pfam" id="PF00646">
    <property type="entry name" value="F-box"/>
    <property type="match status" value="1"/>
</dbReference>
<dbReference type="Proteomes" id="UP001179952">
    <property type="component" value="Unassembled WGS sequence"/>
</dbReference>